<feature type="chain" id="PRO_5015433044" description="Secreted protein" evidence="1">
    <location>
        <begin position="32"/>
        <end position="119"/>
    </location>
</feature>
<sequence>MRALARPYSLLPSLDLNGFFFLLLLVGRACSLNGNSQTVAVESILLVLPSPFSGGWPCRYDDRISTSPLVLPASLIGCFLPQANHEYYMDIIQWGFDPKAFASFLPHRLPVSALSLHHH</sequence>
<evidence type="ECO:0000313" key="3">
    <source>
        <dbReference type="Proteomes" id="UP000241462"/>
    </source>
</evidence>
<gene>
    <name evidence="2" type="ORF">BD289DRAFT_73942</name>
</gene>
<dbReference type="EMBL" id="KZ678388">
    <property type="protein sequence ID" value="PSR97753.1"/>
    <property type="molecule type" value="Genomic_DNA"/>
</dbReference>
<name>A0A2T3AHI5_9PEZI</name>
<evidence type="ECO:0000313" key="2">
    <source>
        <dbReference type="EMBL" id="PSR97753.1"/>
    </source>
</evidence>
<proteinExistence type="predicted"/>
<evidence type="ECO:0008006" key="4">
    <source>
        <dbReference type="Google" id="ProtNLM"/>
    </source>
</evidence>
<feature type="signal peptide" evidence="1">
    <location>
        <begin position="1"/>
        <end position="31"/>
    </location>
</feature>
<accession>A0A2T3AHI5</accession>
<keyword evidence="3" id="KW-1185">Reference proteome</keyword>
<keyword evidence="1" id="KW-0732">Signal</keyword>
<dbReference type="Proteomes" id="UP000241462">
    <property type="component" value="Unassembled WGS sequence"/>
</dbReference>
<evidence type="ECO:0000256" key="1">
    <source>
        <dbReference type="SAM" id="SignalP"/>
    </source>
</evidence>
<protein>
    <recommendedName>
        <fullName evidence="4">Secreted protein</fullName>
    </recommendedName>
</protein>
<organism evidence="2 3">
    <name type="scientific">Coniella lustricola</name>
    <dbReference type="NCBI Taxonomy" id="2025994"/>
    <lineage>
        <taxon>Eukaryota</taxon>
        <taxon>Fungi</taxon>
        <taxon>Dikarya</taxon>
        <taxon>Ascomycota</taxon>
        <taxon>Pezizomycotina</taxon>
        <taxon>Sordariomycetes</taxon>
        <taxon>Sordariomycetidae</taxon>
        <taxon>Diaporthales</taxon>
        <taxon>Schizoparmaceae</taxon>
        <taxon>Coniella</taxon>
    </lineage>
</organism>
<reference evidence="2 3" key="1">
    <citation type="journal article" date="2018" name="Mycol. Prog.">
        <title>Coniella lustricola, a new species from submerged detritus.</title>
        <authorList>
            <person name="Raudabaugh D.B."/>
            <person name="Iturriaga T."/>
            <person name="Carver A."/>
            <person name="Mondo S."/>
            <person name="Pangilinan J."/>
            <person name="Lipzen A."/>
            <person name="He G."/>
            <person name="Amirebrahimi M."/>
            <person name="Grigoriev I.V."/>
            <person name="Miller A.N."/>
        </authorList>
    </citation>
    <scope>NUCLEOTIDE SEQUENCE [LARGE SCALE GENOMIC DNA]</scope>
    <source>
        <strain evidence="2 3">B22-T-1</strain>
    </source>
</reference>
<dbReference type="AlphaFoldDB" id="A0A2T3AHI5"/>
<dbReference type="InParanoid" id="A0A2T3AHI5"/>